<keyword evidence="2" id="KW-1185">Reference proteome</keyword>
<dbReference type="OrthoDB" id="4077870at2"/>
<accession>A0A561S9V5</accession>
<protein>
    <recommendedName>
        <fullName evidence="3">DUF2793 domain-containing protein</fullName>
    </recommendedName>
</protein>
<organism evidence="1 2">
    <name type="scientific">Kitasatospora viridis</name>
    <dbReference type="NCBI Taxonomy" id="281105"/>
    <lineage>
        <taxon>Bacteria</taxon>
        <taxon>Bacillati</taxon>
        <taxon>Actinomycetota</taxon>
        <taxon>Actinomycetes</taxon>
        <taxon>Kitasatosporales</taxon>
        <taxon>Streptomycetaceae</taxon>
        <taxon>Kitasatospora</taxon>
    </lineage>
</organism>
<name>A0A561S9V5_9ACTN</name>
<dbReference type="EMBL" id="VIWT01000008">
    <property type="protein sequence ID" value="TWF71659.1"/>
    <property type="molecule type" value="Genomic_DNA"/>
</dbReference>
<gene>
    <name evidence="1" type="ORF">FHX73_1830</name>
</gene>
<evidence type="ECO:0008006" key="3">
    <source>
        <dbReference type="Google" id="ProtNLM"/>
    </source>
</evidence>
<proteinExistence type="predicted"/>
<reference evidence="1 2" key="1">
    <citation type="submission" date="2019-06" db="EMBL/GenBank/DDBJ databases">
        <title>Sequencing the genomes of 1000 actinobacteria strains.</title>
        <authorList>
            <person name="Klenk H.-P."/>
        </authorList>
    </citation>
    <scope>NUCLEOTIDE SEQUENCE [LARGE SCALE GENOMIC DNA]</scope>
    <source>
        <strain evidence="1 2">DSM 44826</strain>
    </source>
</reference>
<evidence type="ECO:0000313" key="2">
    <source>
        <dbReference type="Proteomes" id="UP000317940"/>
    </source>
</evidence>
<dbReference type="RefSeq" id="WP_145911461.1">
    <property type="nucleotide sequence ID" value="NZ_BAAAMZ010000022.1"/>
</dbReference>
<sequence length="217" mass="23356">MSASTPRTGLKTWDGSDPFLRSDFNDNFRKIDSYPGAYICTSSTRPSWGAAQAGMKIIESDTRRELIWNGSSWREPLTAPPLFIGWLRPWTTFVGGAGGSFVVGSIQINRPGTLFIIVTTEVACYSDMAMTYEVAPQVNGNDCIVGGGTNWQVMPNTSPWGAGYYRSEISAAIGAANVVPGTATYGLRVHAGNLTPIGQIMLPTVRAACILTNYTDS</sequence>
<dbReference type="AlphaFoldDB" id="A0A561S9V5"/>
<dbReference type="Proteomes" id="UP000317940">
    <property type="component" value="Unassembled WGS sequence"/>
</dbReference>
<evidence type="ECO:0000313" key="1">
    <source>
        <dbReference type="EMBL" id="TWF71659.1"/>
    </source>
</evidence>
<comment type="caution">
    <text evidence="1">The sequence shown here is derived from an EMBL/GenBank/DDBJ whole genome shotgun (WGS) entry which is preliminary data.</text>
</comment>